<dbReference type="RefSeq" id="WP_097056963.1">
    <property type="nucleotide sequence ID" value="NZ_OCMF01000004.1"/>
</dbReference>
<dbReference type="Proteomes" id="UP000219193">
    <property type="component" value="Unassembled WGS sequence"/>
</dbReference>
<proteinExistence type="predicted"/>
<dbReference type="OrthoDB" id="9759749at2"/>
<sequence>MRKLFCHILILVTTLAYAQKPEKLSSSEIYSEIEKLNFLGSVLYIAAHPDDENTRLISYFSNELNARTAYLSLTRGDGGQNLIGPQLRELLGVIRTQELLAARKIDGGEQFFTRANDFGYSKTPEETLSIWNEEEVLKDVVRAVRKFKPDVIINRFDANSAGETHGHHTSSAILSSRAFDLAGEKDKFPQLAEELGTWQPKKLFFNTSPWFYESQEAFDAADKSGFVTFDTGVYFPLMGMSNTEIASLSRSQHQSQGFGSTGTRGSAAEYIQLLKGDHPMNNNDVFHGINTEWSRIKGGKEIGKLLQKVQENFDFKDPAASVPQLVNAYQLILKLEDQHWKKVKSQQIKDIIAASLGLYLEAITGSPLATPGEVIKLDLEAINRSDINAELVAVKIFPVEKNLPVDLSLANNTPCLNSVEYKIPKKVDFTSPYWLNEPGSLGMYKVENSENIGLPETPRELKAEFRIRINGVEIPFQRELKYKYNDPVTGETYLPFEIVPALSVTTEADVLVFADNAPKTIPVTIKAMKDGISGTLFPGKLNGWKITPEKHLFDSLQKGEEKTFYFEVFPPEAQDTYIFHPVAQVAGEKYDKTVMQMAYSHIPLQTLVLPNETRLVKLDIQKRGNLIGYIQGAGDAVPQGLLQMGYEVENIDLENISAGALEKFDAVVIGIRAYNTLDILKYKQPALFEYVNRGGNLVIQYNTSRGLVTDELAPYNLKLSRDRVTDEHSKITFLAPDHPVLHYPNKITAKDFEGWVQERGLYFPDEWAKEFTPILAMNDKGETPKKGSLLIAPYGKGNYIYTGLSFFREFPAGVPGAFRLFANILSLGKETPSAATNNSK</sequence>
<dbReference type="SUPFAM" id="SSF52317">
    <property type="entry name" value="Class I glutamine amidotransferase-like"/>
    <property type="match status" value="1"/>
</dbReference>
<keyword evidence="1" id="KW-0732">Signal</keyword>
<evidence type="ECO:0000313" key="3">
    <source>
        <dbReference type="Proteomes" id="UP000219193"/>
    </source>
</evidence>
<feature type="signal peptide" evidence="1">
    <location>
        <begin position="1"/>
        <end position="18"/>
    </location>
</feature>
<evidence type="ECO:0000313" key="2">
    <source>
        <dbReference type="EMBL" id="SOC81191.1"/>
    </source>
</evidence>
<organism evidence="2 3">
    <name type="scientific">Salinimicrobium sediminis</name>
    <dbReference type="NCBI Taxonomy" id="1343891"/>
    <lineage>
        <taxon>Bacteria</taxon>
        <taxon>Pseudomonadati</taxon>
        <taxon>Bacteroidota</taxon>
        <taxon>Flavobacteriia</taxon>
        <taxon>Flavobacteriales</taxon>
        <taxon>Flavobacteriaceae</taxon>
        <taxon>Salinimicrobium</taxon>
    </lineage>
</organism>
<dbReference type="InterPro" id="IPR024078">
    <property type="entry name" value="LmbE-like_dom_sf"/>
</dbReference>
<dbReference type="Gene3D" id="3.40.50.10320">
    <property type="entry name" value="LmbE-like"/>
    <property type="match status" value="1"/>
</dbReference>
<reference evidence="3" key="1">
    <citation type="submission" date="2017-09" db="EMBL/GenBank/DDBJ databases">
        <authorList>
            <person name="Varghese N."/>
            <person name="Submissions S."/>
        </authorList>
    </citation>
    <scope>NUCLEOTIDE SEQUENCE [LARGE SCALE GENOMIC DNA]</scope>
    <source>
        <strain evidence="3">CGMCC 1.12641</strain>
    </source>
</reference>
<feature type="chain" id="PRO_5012448156" evidence="1">
    <location>
        <begin position="19"/>
        <end position="840"/>
    </location>
</feature>
<dbReference type="AlphaFoldDB" id="A0A285X775"/>
<accession>A0A285X775</accession>
<dbReference type="Pfam" id="PF02585">
    <property type="entry name" value="PIG-L"/>
    <property type="match status" value="1"/>
</dbReference>
<dbReference type="EMBL" id="OCMF01000004">
    <property type="protein sequence ID" value="SOC81191.1"/>
    <property type="molecule type" value="Genomic_DNA"/>
</dbReference>
<dbReference type="InterPro" id="IPR029062">
    <property type="entry name" value="Class_I_gatase-like"/>
</dbReference>
<name>A0A285X775_9FLAO</name>
<evidence type="ECO:0000256" key="1">
    <source>
        <dbReference type="SAM" id="SignalP"/>
    </source>
</evidence>
<protein>
    <submittedName>
        <fullName evidence="2">GlcNAc-PI de-N-acetylase</fullName>
    </submittedName>
</protein>
<keyword evidence="3" id="KW-1185">Reference proteome</keyword>
<dbReference type="SUPFAM" id="SSF102588">
    <property type="entry name" value="LmbE-like"/>
    <property type="match status" value="1"/>
</dbReference>
<gene>
    <name evidence="2" type="ORF">SAMN06296241_2764</name>
</gene>
<dbReference type="InterPro" id="IPR003737">
    <property type="entry name" value="GlcNAc_PI_deacetylase-related"/>
</dbReference>